<keyword evidence="4" id="KW-1185">Reference proteome</keyword>
<dbReference type="InterPro" id="IPR031571">
    <property type="entry name" value="RcpC_dom"/>
</dbReference>
<keyword evidence="1" id="KW-1133">Transmembrane helix</keyword>
<evidence type="ECO:0000313" key="4">
    <source>
        <dbReference type="Proteomes" id="UP000295565"/>
    </source>
</evidence>
<proteinExistence type="predicted"/>
<evidence type="ECO:0000259" key="2">
    <source>
        <dbReference type="Pfam" id="PF16976"/>
    </source>
</evidence>
<gene>
    <name evidence="3" type="ORF">EV690_0137</name>
</gene>
<protein>
    <submittedName>
        <fullName evidence="3">Flp pilus assembly protein CpaB</fullName>
    </submittedName>
</protein>
<keyword evidence="1" id="KW-0812">Transmembrane</keyword>
<dbReference type="EMBL" id="SMGD01000001">
    <property type="protein sequence ID" value="TCK64012.1"/>
    <property type="molecule type" value="Genomic_DNA"/>
</dbReference>
<feature type="transmembrane region" description="Helical" evidence="1">
    <location>
        <begin position="17"/>
        <end position="37"/>
    </location>
</feature>
<name>A0A4R1KH11_9GAMM</name>
<dbReference type="NCBIfam" id="TIGR03177">
    <property type="entry name" value="pilus_cpaB"/>
    <property type="match status" value="1"/>
</dbReference>
<evidence type="ECO:0000256" key="1">
    <source>
        <dbReference type="SAM" id="Phobius"/>
    </source>
</evidence>
<organism evidence="3 4">
    <name type="scientific">Celerinatantimonas diazotrophica</name>
    <dbReference type="NCBI Taxonomy" id="412034"/>
    <lineage>
        <taxon>Bacteria</taxon>
        <taxon>Pseudomonadati</taxon>
        <taxon>Pseudomonadota</taxon>
        <taxon>Gammaproteobacteria</taxon>
        <taxon>Celerinatantimonadaceae</taxon>
        <taxon>Celerinatantimonas</taxon>
    </lineage>
</organism>
<feature type="domain" description="Flp pilus assembly protein RcpC/CpaB" evidence="2">
    <location>
        <begin position="132"/>
        <end position="233"/>
    </location>
</feature>
<dbReference type="AlphaFoldDB" id="A0A4R1KH11"/>
<accession>A0A4R1KH11</accession>
<dbReference type="Pfam" id="PF16976">
    <property type="entry name" value="RcpC"/>
    <property type="match status" value="1"/>
</dbReference>
<evidence type="ECO:0000313" key="3">
    <source>
        <dbReference type="EMBL" id="TCK64012.1"/>
    </source>
</evidence>
<reference evidence="3 4" key="1">
    <citation type="submission" date="2019-03" db="EMBL/GenBank/DDBJ databases">
        <title>Genomic Encyclopedia of Type Strains, Phase IV (KMG-IV): sequencing the most valuable type-strain genomes for metagenomic binning, comparative biology and taxonomic classification.</title>
        <authorList>
            <person name="Goeker M."/>
        </authorList>
    </citation>
    <scope>NUCLEOTIDE SEQUENCE [LARGE SCALE GENOMIC DNA]</scope>
    <source>
        <strain evidence="3 4">DSM 18577</strain>
    </source>
</reference>
<dbReference type="InterPro" id="IPR017592">
    <property type="entry name" value="Pilus_assmbl_Flp-typ_CpaB"/>
</dbReference>
<sequence length="276" mass="30443">MVNSHGYSWISVVNSKIIFVVAFIAIFLGVASLSGLFRSEPKSKPSPQVVKVEPKVQFWRSKVAIPRGYPVDRAKLELVDLPVSKARRFHVTHDETIHFVPDMIARHAIQPGDVVRNSDVASPESSDYITLITPANKVAYPINVSAADIKSMAIHPSNRIDVLLLSSPGSNVNVQDSTYNNIDNLSVSMLFKGVKVVAVRDNNDTKQPSRVLVALSQEQVAKLIIALRIGKIYVFHTGSEAESIYRDVVVRDVLPSYSSVKELRGSITLQNQSQVN</sequence>
<comment type="caution">
    <text evidence="3">The sequence shown here is derived from an EMBL/GenBank/DDBJ whole genome shotgun (WGS) entry which is preliminary data.</text>
</comment>
<dbReference type="Proteomes" id="UP000295565">
    <property type="component" value="Unassembled WGS sequence"/>
</dbReference>
<keyword evidence="1" id="KW-0472">Membrane</keyword>